<protein>
    <submittedName>
        <fullName evidence="1">Uncharacterized protein</fullName>
    </submittedName>
</protein>
<reference evidence="1" key="1">
    <citation type="submission" date="2020-05" db="EMBL/GenBank/DDBJ databases">
        <title>Large-scale comparative analyses of tick genomes elucidate their genetic diversity and vector capacities.</title>
        <authorList>
            <person name="Jia N."/>
            <person name="Wang J."/>
            <person name="Shi W."/>
            <person name="Du L."/>
            <person name="Sun Y."/>
            <person name="Zhan W."/>
            <person name="Jiang J."/>
            <person name="Wang Q."/>
            <person name="Zhang B."/>
            <person name="Ji P."/>
            <person name="Sakyi L.B."/>
            <person name="Cui X."/>
            <person name="Yuan T."/>
            <person name="Jiang B."/>
            <person name="Yang W."/>
            <person name="Lam T.T.-Y."/>
            <person name="Chang Q."/>
            <person name="Ding S."/>
            <person name="Wang X."/>
            <person name="Zhu J."/>
            <person name="Ruan X."/>
            <person name="Zhao L."/>
            <person name="Wei J."/>
            <person name="Que T."/>
            <person name="Du C."/>
            <person name="Cheng J."/>
            <person name="Dai P."/>
            <person name="Han X."/>
            <person name="Huang E."/>
            <person name="Gao Y."/>
            <person name="Liu J."/>
            <person name="Shao H."/>
            <person name="Ye R."/>
            <person name="Li L."/>
            <person name="Wei W."/>
            <person name="Wang X."/>
            <person name="Wang C."/>
            <person name="Yang T."/>
            <person name="Huo Q."/>
            <person name="Li W."/>
            <person name="Guo W."/>
            <person name="Chen H."/>
            <person name="Zhou L."/>
            <person name="Ni X."/>
            <person name="Tian J."/>
            <person name="Zhou Y."/>
            <person name="Sheng Y."/>
            <person name="Liu T."/>
            <person name="Pan Y."/>
            <person name="Xia L."/>
            <person name="Li J."/>
            <person name="Zhao F."/>
            <person name="Cao W."/>
        </authorList>
    </citation>
    <scope>NUCLEOTIDE SEQUENCE</scope>
    <source>
        <strain evidence="1">Dsil-2018</strain>
    </source>
</reference>
<gene>
    <name evidence="1" type="ORF">HPB49_003122</name>
</gene>
<name>A0ACB8DTJ5_DERSI</name>
<evidence type="ECO:0000313" key="1">
    <source>
        <dbReference type="EMBL" id="KAH7977649.1"/>
    </source>
</evidence>
<dbReference type="EMBL" id="CM023470">
    <property type="protein sequence ID" value="KAH7977649.1"/>
    <property type="molecule type" value="Genomic_DNA"/>
</dbReference>
<comment type="caution">
    <text evidence="1">The sequence shown here is derived from an EMBL/GenBank/DDBJ whole genome shotgun (WGS) entry which is preliminary data.</text>
</comment>
<sequence length="400" mass="44914">MDQSVVQRYMASRTLREAKRTMCIGVFLNIIYMFIIGVMAMALIYWYRDCDPVLTGEISNTISSIINSQAAVCYMDVVSMFVKLEDHSARHLTKGLAFLFGILMTIYSMIVPYLGSAVRVVVVMHNGASGPFVGMFLLAFLFPWANTKGVVAGTLFTTALQFWQMFGKIYYGIRAPLMPVTTDFCPVNSTMMTIDAMRASSYSTAHRNADVFPLYRFSSNWGVLASAVLTILIGLVVSLLTGPPPHYRVDRGFRTRESRARPVNVHGAGAQCNLVERALRVKEFVVSRTPQRSAREGGSVCSKLHRVADKDDDVGGRWHERPDEGERESTNQWWTRNHRLWYEERAERRGDWDARSGDRSETGVKRSLVSRSVSSGSRPEPESLNRTSTTPAVPGEIRRA</sequence>
<organism evidence="1 2">
    <name type="scientific">Dermacentor silvarum</name>
    <name type="common">Tick</name>
    <dbReference type="NCBI Taxonomy" id="543639"/>
    <lineage>
        <taxon>Eukaryota</taxon>
        <taxon>Metazoa</taxon>
        <taxon>Ecdysozoa</taxon>
        <taxon>Arthropoda</taxon>
        <taxon>Chelicerata</taxon>
        <taxon>Arachnida</taxon>
        <taxon>Acari</taxon>
        <taxon>Parasitiformes</taxon>
        <taxon>Ixodida</taxon>
        <taxon>Ixodoidea</taxon>
        <taxon>Ixodidae</taxon>
        <taxon>Rhipicephalinae</taxon>
        <taxon>Dermacentor</taxon>
    </lineage>
</organism>
<dbReference type="Proteomes" id="UP000821865">
    <property type="component" value="Chromosome 1"/>
</dbReference>
<accession>A0ACB8DTJ5</accession>
<keyword evidence="2" id="KW-1185">Reference proteome</keyword>
<proteinExistence type="predicted"/>
<evidence type="ECO:0000313" key="2">
    <source>
        <dbReference type="Proteomes" id="UP000821865"/>
    </source>
</evidence>